<dbReference type="AlphaFoldDB" id="A0A0F9PWX2"/>
<evidence type="ECO:0000313" key="2">
    <source>
        <dbReference type="EMBL" id="KKN34714.1"/>
    </source>
</evidence>
<organism evidence="2">
    <name type="scientific">marine sediment metagenome</name>
    <dbReference type="NCBI Taxonomy" id="412755"/>
    <lineage>
        <taxon>unclassified sequences</taxon>
        <taxon>metagenomes</taxon>
        <taxon>ecological metagenomes</taxon>
    </lineage>
</organism>
<feature type="region of interest" description="Disordered" evidence="1">
    <location>
        <begin position="34"/>
        <end position="59"/>
    </location>
</feature>
<reference evidence="2" key="1">
    <citation type="journal article" date="2015" name="Nature">
        <title>Complex archaea that bridge the gap between prokaryotes and eukaryotes.</title>
        <authorList>
            <person name="Spang A."/>
            <person name="Saw J.H."/>
            <person name="Jorgensen S.L."/>
            <person name="Zaremba-Niedzwiedzka K."/>
            <person name="Martijn J."/>
            <person name="Lind A.E."/>
            <person name="van Eijk R."/>
            <person name="Schleper C."/>
            <person name="Guy L."/>
            <person name="Ettema T.J."/>
        </authorList>
    </citation>
    <scope>NUCLEOTIDE SEQUENCE</scope>
</reference>
<gene>
    <name evidence="2" type="ORF">LCGC14_0790960</name>
</gene>
<proteinExistence type="predicted"/>
<accession>A0A0F9PWX2</accession>
<sequence length="83" mass="9255">MWPGGKQGYRRCLYGGFKVSDAEEGSMEMAREVIPGLHGEKGRKNYPHKGGKRKRKGLSKAKGFAVLRKMTSSGRARDGKLTW</sequence>
<protein>
    <submittedName>
        <fullName evidence="2">Uncharacterized protein</fullName>
    </submittedName>
</protein>
<feature type="compositionally biased region" description="Basic residues" evidence="1">
    <location>
        <begin position="44"/>
        <end position="59"/>
    </location>
</feature>
<comment type="caution">
    <text evidence="2">The sequence shown here is derived from an EMBL/GenBank/DDBJ whole genome shotgun (WGS) entry which is preliminary data.</text>
</comment>
<dbReference type="EMBL" id="LAZR01002089">
    <property type="protein sequence ID" value="KKN34714.1"/>
    <property type="molecule type" value="Genomic_DNA"/>
</dbReference>
<name>A0A0F9PWX2_9ZZZZ</name>
<evidence type="ECO:0000256" key="1">
    <source>
        <dbReference type="SAM" id="MobiDB-lite"/>
    </source>
</evidence>